<accession>A0ABP7H0E0</accession>
<comment type="caution">
    <text evidence="1">The sequence shown here is derived from an EMBL/GenBank/DDBJ whole genome shotgun (WGS) entry which is preliminary data.</text>
</comment>
<evidence type="ECO:0000313" key="2">
    <source>
        <dbReference type="Proteomes" id="UP001500748"/>
    </source>
</evidence>
<protein>
    <submittedName>
        <fullName evidence="1">Uncharacterized protein</fullName>
    </submittedName>
</protein>
<reference evidence="2" key="1">
    <citation type="journal article" date="2019" name="Int. J. Syst. Evol. Microbiol.">
        <title>The Global Catalogue of Microorganisms (GCM) 10K type strain sequencing project: providing services to taxonomists for standard genome sequencing and annotation.</title>
        <authorList>
            <consortium name="The Broad Institute Genomics Platform"/>
            <consortium name="The Broad Institute Genome Sequencing Center for Infectious Disease"/>
            <person name="Wu L."/>
            <person name="Ma J."/>
        </authorList>
    </citation>
    <scope>NUCLEOTIDE SEQUENCE [LARGE SCALE GENOMIC DNA]</scope>
    <source>
        <strain evidence="2">JCM 17337</strain>
    </source>
</reference>
<evidence type="ECO:0000313" key="1">
    <source>
        <dbReference type="EMBL" id="GAA3778225.1"/>
    </source>
</evidence>
<organism evidence="1 2">
    <name type="scientific">Flavobacterium ginsengiterrae</name>
    <dbReference type="NCBI Taxonomy" id="871695"/>
    <lineage>
        <taxon>Bacteria</taxon>
        <taxon>Pseudomonadati</taxon>
        <taxon>Bacteroidota</taxon>
        <taxon>Flavobacteriia</taxon>
        <taxon>Flavobacteriales</taxon>
        <taxon>Flavobacteriaceae</taxon>
        <taxon>Flavobacterium</taxon>
    </lineage>
</organism>
<name>A0ABP7H0E0_9FLAO</name>
<proteinExistence type="predicted"/>
<sequence length="82" mass="9721">MQKHKIMTTESVSNEIQTRLNNLFTDDIDCKEMAKIIREVNHVLSLCTMRRCETIESEIKNIDDNFYWLNKLAEILDPYLEA</sequence>
<dbReference type="EMBL" id="BAABDU010000006">
    <property type="protein sequence ID" value="GAA3778225.1"/>
    <property type="molecule type" value="Genomic_DNA"/>
</dbReference>
<gene>
    <name evidence="1" type="ORF">GCM10022423_37500</name>
</gene>
<dbReference type="Proteomes" id="UP001500748">
    <property type="component" value="Unassembled WGS sequence"/>
</dbReference>
<keyword evidence="2" id="KW-1185">Reference proteome</keyword>